<dbReference type="RefSeq" id="XP_020648443.2">
    <property type="nucleotide sequence ID" value="XM_020792784.2"/>
</dbReference>
<evidence type="ECO:0000256" key="11">
    <source>
        <dbReference type="ARBA" id="ARBA00029855"/>
    </source>
</evidence>
<dbReference type="Pfam" id="PF00084">
    <property type="entry name" value="Sushi"/>
    <property type="match status" value="3"/>
</dbReference>
<evidence type="ECO:0000256" key="12">
    <source>
        <dbReference type="ARBA" id="ARBA00033414"/>
    </source>
</evidence>
<comment type="caution">
    <text evidence="13">Lacks conserved residue(s) required for the propagation of feature annotation.</text>
</comment>
<accession>A0A6J0TLP7</accession>
<organism evidence="16 17">
    <name type="scientific">Pogona vitticeps</name>
    <name type="common">central bearded dragon</name>
    <dbReference type="NCBI Taxonomy" id="103695"/>
    <lineage>
        <taxon>Eukaryota</taxon>
        <taxon>Metazoa</taxon>
        <taxon>Chordata</taxon>
        <taxon>Craniata</taxon>
        <taxon>Vertebrata</taxon>
        <taxon>Euteleostomi</taxon>
        <taxon>Lepidosauria</taxon>
        <taxon>Squamata</taxon>
        <taxon>Bifurcata</taxon>
        <taxon>Unidentata</taxon>
        <taxon>Episquamata</taxon>
        <taxon>Toxicofera</taxon>
        <taxon>Iguania</taxon>
        <taxon>Acrodonta</taxon>
        <taxon>Agamidae</taxon>
        <taxon>Amphibolurinae</taxon>
        <taxon>Pogona</taxon>
    </lineage>
</organism>
<evidence type="ECO:0000256" key="5">
    <source>
        <dbReference type="ARBA" id="ARBA00022659"/>
    </source>
</evidence>
<keyword evidence="16" id="KW-1185">Reference proteome</keyword>
<evidence type="ECO:0000256" key="1">
    <source>
        <dbReference type="ARBA" id="ARBA00003651"/>
    </source>
</evidence>
<evidence type="ECO:0000256" key="7">
    <source>
        <dbReference type="ARBA" id="ARBA00022729"/>
    </source>
</evidence>
<evidence type="ECO:0000256" key="6">
    <source>
        <dbReference type="ARBA" id="ARBA00022674"/>
    </source>
</evidence>
<evidence type="ECO:0000259" key="15">
    <source>
        <dbReference type="PROSITE" id="PS50923"/>
    </source>
</evidence>
<dbReference type="AlphaFoldDB" id="A0A6J0TLP7"/>
<dbReference type="GeneID" id="110078511"/>
<dbReference type="InterPro" id="IPR000436">
    <property type="entry name" value="Sushi_SCR_CCP_dom"/>
</dbReference>
<dbReference type="PANTHER" id="PTHR45656:SF4">
    <property type="entry name" value="PROTEIN CBR-CLEC-78"/>
    <property type="match status" value="1"/>
</dbReference>
<dbReference type="PROSITE" id="PS50923">
    <property type="entry name" value="SUSHI"/>
    <property type="match status" value="3"/>
</dbReference>
<keyword evidence="9 13" id="KW-1015">Disulfide bond</keyword>
<keyword evidence="6" id="KW-0358">Heparin-binding</keyword>
<dbReference type="Proteomes" id="UP001652642">
    <property type="component" value="Chromosome 6"/>
</dbReference>
<dbReference type="CDD" id="cd00033">
    <property type="entry name" value="CCP"/>
    <property type="match status" value="3"/>
</dbReference>
<dbReference type="Pfam" id="PF09014">
    <property type="entry name" value="Sushi_2"/>
    <property type="match status" value="1"/>
</dbReference>
<feature type="domain" description="Sushi" evidence="15">
    <location>
        <begin position="82"/>
        <end position="143"/>
    </location>
</feature>
<sequence length="352" mass="39779">MSRCSSLSLLPLLLVLSLFFTEGSGQTRARNLTDPKCPPRNKNFAGTTGHICQKSCERRRCARSRNCLCDGHCGLSCISAGLSCPWPVKIQNAETQLAQESNMFGDFMKVVCKPGFRMADGEDRAMSRCQGDGNWSFTAPCTDVLDLSYFCTPPPKIENGFHEDGLFTIGKEVRYWCDYGYRLEGASSLFCQENKEWSHPAPTCHSVNCSRPPNVAQATLVAVHQSEYPVGTVIYYLCKKDFYLDGSNRVVCLENGSWSQLPYCRARCHITAQRSRVVYHGRKLWINEIPDGLVHHGEIVRFFCRSQNKTCSFQAESRCFDGVLPLPDCYDEPTYLQYHFFPKRVVSEMPSC</sequence>
<protein>
    <recommendedName>
        <fullName evidence="3">Beta-2-glycoprotein 1</fullName>
    </recommendedName>
    <alternativeName>
        <fullName evidence="11">Apolipoprotein H</fullName>
    </alternativeName>
    <alternativeName>
        <fullName evidence="12">Beta-2-glycoprotein I</fullName>
    </alternativeName>
</protein>
<feature type="domain" description="Sushi" evidence="15">
    <location>
        <begin position="149"/>
        <end position="206"/>
    </location>
</feature>
<dbReference type="GO" id="GO:0005576">
    <property type="term" value="C:extracellular region"/>
    <property type="evidence" value="ECO:0007669"/>
    <property type="project" value="UniProtKB-SubCell"/>
</dbReference>
<evidence type="ECO:0000256" key="10">
    <source>
        <dbReference type="ARBA" id="ARBA00023180"/>
    </source>
</evidence>
<dbReference type="InterPro" id="IPR035976">
    <property type="entry name" value="Sushi/SCR/CCP_sf"/>
</dbReference>
<dbReference type="SMART" id="SM00032">
    <property type="entry name" value="CCP"/>
    <property type="match status" value="3"/>
</dbReference>
<evidence type="ECO:0000256" key="3">
    <source>
        <dbReference type="ARBA" id="ARBA00020104"/>
    </source>
</evidence>
<dbReference type="GO" id="GO:0008201">
    <property type="term" value="F:heparin binding"/>
    <property type="evidence" value="ECO:0007669"/>
    <property type="project" value="UniProtKB-KW"/>
</dbReference>
<dbReference type="InParanoid" id="A0A6J0TLP7"/>
<dbReference type="PANTHER" id="PTHR45656">
    <property type="entry name" value="PROTEIN CBR-CLEC-78"/>
    <property type="match status" value="1"/>
</dbReference>
<gene>
    <name evidence="17" type="primary">LOC110078511</name>
</gene>
<keyword evidence="7 14" id="KW-0732">Signal</keyword>
<feature type="disulfide bond" evidence="13">
    <location>
        <begin position="209"/>
        <end position="252"/>
    </location>
</feature>
<feature type="chain" id="PRO_5047474567" description="Beta-2-glycoprotein 1" evidence="14">
    <location>
        <begin position="26"/>
        <end position="352"/>
    </location>
</feature>
<keyword evidence="5 13" id="KW-0768">Sushi</keyword>
<evidence type="ECO:0000256" key="14">
    <source>
        <dbReference type="SAM" id="SignalP"/>
    </source>
</evidence>
<feature type="disulfide bond" evidence="13">
    <location>
        <begin position="177"/>
        <end position="204"/>
    </location>
</feature>
<dbReference type="SUPFAM" id="SSF57535">
    <property type="entry name" value="Complement control module/SCR domain"/>
    <property type="match status" value="4"/>
</dbReference>
<keyword evidence="4" id="KW-0964">Secreted</keyword>
<dbReference type="Gene3D" id="2.10.70.10">
    <property type="entry name" value="Complement Module, domain 1"/>
    <property type="match status" value="4"/>
</dbReference>
<dbReference type="KEGG" id="pvt:110078511"/>
<name>A0A6J0TLP7_9SAUR</name>
<evidence type="ECO:0000256" key="4">
    <source>
        <dbReference type="ARBA" id="ARBA00022525"/>
    </source>
</evidence>
<feature type="signal peptide" evidence="14">
    <location>
        <begin position="1"/>
        <end position="25"/>
    </location>
</feature>
<dbReference type="InterPro" id="IPR015104">
    <property type="entry name" value="Sushi_2"/>
</dbReference>
<keyword evidence="10" id="KW-0325">Glycoprotein</keyword>
<keyword evidence="8" id="KW-0677">Repeat</keyword>
<evidence type="ECO:0000256" key="13">
    <source>
        <dbReference type="PROSITE-ProRule" id="PRU00302"/>
    </source>
</evidence>
<comment type="subcellular location">
    <subcellularLocation>
        <location evidence="2">Secreted</location>
    </subcellularLocation>
</comment>
<evidence type="ECO:0000256" key="9">
    <source>
        <dbReference type="ARBA" id="ARBA00023157"/>
    </source>
</evidence>
<reference evidence="17" key="1">
    <citation type="submission" date="2025-08" db="UniProtKB">
        <authorList>
            <consortium name="RefSeq"/>
        </authorList>
    </citation>
    <scope>IDENTIFICATION</scope>
</reference>
<dbReference type="OrthoDB" id="5804959at2759"/>
<proteinExistence type="predicted"/>
<comment type="function">
    <text evidence="1">Binds to various kinds of negatively charged substances such as heparin, phospholipids, and dextran sulfate. May prevent activation of the intrinsic blood coagulation cascade by binding to phospholipids on the surface of damaged cells.</text>
</comment>
<feature type="domain" description="Sushi" evidence="15">
    <location>
        <begin position="207"/>
        <end position="266"/>
    </location>
</feature>
<evidence type="ECO:0000256" key="8">
    <source>
        <dbReference type="ARBA" id="ARBA00022737"/>
    </source>
</evidence>
<evidence type="ECO:0000256" key="2">
    <source>
        <dbReference type="ARBA" id="ARBA00004613"/>
    </source>
</evidence>
<evidence type="ECO:0000313" key="17">
    <source>
        <dbReference type="RefSeq" id="XP_020648443.2"/>
    </source>
</evidence>
<dbReference type="InterPro" id="IPR051277">
    <property type="entry name" value="SEZ6_CSMD_C4BPB_Regulators"/>
</dbReference>
<evidence type="ECO:0000313" key="16">
    <source>
        <dbReference type="Proteomes" id="UP001652642"/>
    </source>
</evidence>